<dbReference type="AlphaFoldDB" id="A0A9P0TB46"/>
<dbReference type="PANTHER" id="PTHR11161:SF0">
    <property type="entry name" value="O-ACYLTRANSFERASE LIKE PROTEIN"/>
    <property type="match status" value="1"/>
</dbReference>
<dbReference type="InterPro" id="IPR052728">
    <property type="entry name" value="O2_lipid_transport_reg"/>
</dbReference>
<dbReference type="Proteomes" id="UP001152562">
    <property type="component" value="Unassembled WGS sequence"/>
</dbReference>
<dbReference type="PANTHER" id="PTHR11161">
    <property type="entry name" value="O-ACYLTRANSFERASE"/>
    <property type="match status" value="1"/>
</dbReference>
<accession>A0A9P0TB46</accession>
<evidence type="ECO:0000256" key="1">
    <source>
        <dbReference type="SAM" id="Phobius"/>
    </source>
</evidence>
<feature type="transmembrane region" description="Helical" evidence="1">
    <location>
        <begin position="180"/>
        <end position="201"/>
    </location>
</feature>
<reference evidence="2" key="1">
    <citation type="submission" date="2022-05" db="EMBL/GenBank/DDBJ databases">
        <authorList>
            <person name="Okamura Y."/>
        </authorList>
    </citation>
    <scope>NUCLEOTIDE SEQUENCE</scope>
</reference>
<feature type="transmembrane region" description="Helical" evidence="1">
    <location>
        <begin position="237"/>
        <end position="256"/>
    </location>
</feature>
<organism evidence="2 3">
    <name type="scientific">Pieris brassicae</name>
    <name type="common">White butterfly</name>
    <name type="synonym">Large white butterfly</name>
    <dbReference type="NCBI Taxonomy" id="7116"/>
    <lineage>
        <taxon>Eukaryota</taxon>
        <taxon>Metazoa</taxon>
        <taxon>Ecdysozoa</taxon>
        <taxon>Arthropoda</taxon>
        <taxon>Hexapoda</taxon>
        <taxon>Insecta</taxon>
        <taxon>Pterygota</taxon>
        <taxon>Neoptera</taxon>
        <taxon>Endopterygota</taxon>
        <taxon>Lepidoptera</taxon>
        <taxon>Glossata</taxon>
        <taxon>Ditrysia</taxon>
        <taxon>Papilionoidea</taxon>
        <taxon>Pieridae</taxon>
        <taxon>Pierinae</taxon>
        <taxon>Pieris</taxon>
    </lineage>
</organism>
<keyword evidence="1" id="KW-0812">Transmembrane</keyword>
<keyword evidence="1" id="KW-1133">Transmembrane helix</keyword>
<evidence type="ECO:0000313" key="2">
    <source>
        <dbReference type="EMBL" id="CAH4008596.1"/>
    </source>
</evidence>
<protein>
    <recommendedName>
        <fullName evidence="4">Nose resistant-to-fluoxetine protein N-terminal domain-containing protein</fullName>
    </recommendedName>
</protein>
<dbReference type="EMBL" id="CALOZG010000003">
    <property type="protein sequence ID" value="CAH4008596.1"/>
    <property type="molecule type" value="Genomic_DNA"/>
</dbReference>
<evidence type="ECO:0000313" key="3">
    <source>
        <dbReference type="Proteomes" id="UP001152562"/>
    </source>
</evidence>
<gene>
    <name evidence="2" type="ORF">PIBRA_LOCUS3093</name>
</gene>
<sequence length="295" mass="33915">MDRYEDCTLKLNGTYCLVQFVLVSDTQSGLLDMINEYSSNKNTRYNHSLLRHGICVPEQCSYANKKDQVSSLEACLNDTYWQKYKLKTKVLQPLQCNTDVKEPIVFAAGNVVVLVIIIVIIIMNLVGTLYHSCLMNSRGNRFLLCFSIKQNISKLRTSYTNLDDDEQQIKCFHGLRLTPSYALILVFTITWLGHLGSGTFWQVAIMSEVEWCRESWLYYLFYINNYVNSNRCMYHSWYMASNVQVMILGYFVCVLARGRSAKIWTMAILIAVGTIIPAAHTFYQDLDAVLFVSPE</sequence>
<evidence type="ECO:0008006" key="4">
    <source>
        <dbReference type="Google" id="ProtNLM"/>
    </source>
</evidence>
<name>A0A9P0TB46_PIEBR</name>
<keyword evidence="3" id="KW-1185">Reference proteome</keyword>
<feature type="transmembrane region" description="Helical" evidence="1">
    <location>
        <begin position="104"/>
        <end position="130"/>
    </location>
</feature>
<feature type="transmembrane region" description="Helical" evidence="1">
    <location>
        <begin position="263"/>
        <end position="283"/>
    </location>
</feature>
<comment type="caution">
    <text evidence="2">The sequence shown here is derived from an EMBL/GenBank/DDBJ whole genome shotgun (WGS) entry which is preliminary data.</text>
</comment>
<keyword evidence="1" id="KW-0472">Membrane</keyword>
<proteinExistence type="predicted"/>